<evidence type="ECO:0000313" key="3">
    <source>
        <dbReference type="RefSeq" id="XP_006824337.1"/>
    </source>
</evidence>
<dbReference type="Proteomes" id="UP000694865">
    <property type="component" value="Unplaced"/>
</dbReference>
<evidence type="ECO:0000313" key="2">
    <source>
        <dbReference type="Proteomes" id="UP000694865"/>
    </source>
</evidence>
<keyword evidence="2" id="KW-1185">Reference proteome</keyword>
<dbReference type="RefSeq" id="XP_006824337.1">
    <property type="nucleotide sequence ID" value="XM_006824274.1"/>
</dbReference>
<proteinExistence type="predicted"/>
<accession>A0ABM0MWE6</accession>
<sequence length="433" mass="49450">MKEGWYWGVTGEQEWSPLMQTGVDWKSLIWPACLPLTTDFYPKDSELNKSYKESMYTLLADEILVGTKKLSVEQVYKEIISQRLMQGCQLIVMSRKTPKPKSATSMSGRNYQEASFEYFLSMGRTFHRFSLSEEVISVYKYRPRHLYSNPTVEYRYQLWTVDKKDYEPATALFRPSKLGDQREQITDEFNWNYLDNYVCACEDYGLMESLKYWRSRFLLLPACNAATKKITDGSSETFDIYTTEESNPSIEKFEGFLRFIEGLNRIRRPPGSMRKQMKQAHDVQQPTSRPPSRRPSTAELTSLTSQTVLEKEGSPAAAQKSTPINVIATTSTDVATDNAQTSMLRDAMGTILDKTDGEDASKDEDESIGMTFLPTDQRLLPKNSFMSAEAVYWLVQTIPNTTEQQAVEIFQKDIGKNVAAGSGRPGFITDHWV</sequence>
<dbReference type="PANTHER" id="PTHR13179:SF8">
    <property type="entry name" value="GATOR COMPLEX PROTEIN DEPDC5"/>
    <property type="match status" value="1"/>
</dbReference>
<feature type="compositionally biased region" description="Polar residues" evidence="1">
    <location>
        <begin position="298"/>
        <end position="308"/>
    </location>
</feature>
<dbReference type="PANTHER" id="PTHR13179">
    <property type="entry name" value="DEP DOMAIN CONTAINING PROTEIN 5"/>
    <property type="match status" value="1"/>
</dbReference>
<dbReference type="InterPro" id="IPR027244">
    <property type="entry name" value="IML1"/>
</dbReference>
<feature type="region of interest" description="Disordered" evidence="1">
    <location>
        <begin position="268"/>
        <end position="322"/>
    </location>
</feature>
<dbReference type="GeneID" id="102801850"/>
<name>A0ABM0MWE6_SACKO</name>
<reference evidence="3" key="1">
    <citation type="submission" date="2025-08" db="UniProtKB">
        <authorList>
            <consortium name="RefSeq"/>
        </authorList>
    </citation>
    <scope>IDENTIFICATION</scope>
    <source>
        <tissue evidence="3">Testes</tissue>
    </source>
</reference>
<evidence type="ECO:0000256" key="1">
    <source>
        <dbReference type="SAM" id="MobiDB-lite"/>
    </source>
</evidence>
<protein>
    <submittedName>
        <fullName evidence="3">DEP domain-containing protein 5-like</fullName>
    </submittedName>
</protein>
<gene>
    <name evidence="3" type="primary">LOC102801850</name>
</gene>
<organism evidence="2 3">
    <name type="scientific">Saccoglossus kowalevskii</name>
    <name type="common">Acorn worm</name>
    <dbReference type="NCBI Taxonomy" id="10224"/>
    <lineage>
        <taxon>Eukaryota</taxon>
        <taxon>Metazoa</taxon>
        <taxon>Hemichordata</taxon>
        <taxon>Enteropneusta</taxon>
        <taxon>Harrimaniidae</taxon>
        <taxon>Saccoglossus</taxon>
    </lineage>
</organism>